<gene>
    <name evidence="1" type="ORF">S01H1_67133</name>
</gene>
<reference evidence="1" key="1">
    <citation type="journal article" date="2014" name="Front. Microbiol.">
        <title>High frequency of phylogenetically diverse reductive dehalogenase-homologous genes in deep subseafloor sedimentary metagenomes.</title>
        <authorList>
            <person name="Kawai M."/>
            <person name="Futagami T."/>
            <person name="Toyoda A."/>
            <person name="Takaki Y."/>
            <person name="Nishi S."/>
            <person name="Hori S."/>
            <person name="Arai W."/>
            <person name="Tsubouchi T."/>
            <person name="Morono Y."/>
            <person name="Uchiyama I."/>
            <person name="Ito T."/>
            <person name="Fujiyama A."/>
            <person name="Inagaki F."/>
            <person name="Takami H."/>
        </authorList>
    </citation>
    <scope>NUCLEOTIDE SEQUENCE</scope>
    <source>
        <strain evidence="1">Expedition CK06-06</strain>
    </source>
</reference>
<organism evidence="1">
    <name type="scientific">marine sediment metagenome</name>
    <dbReference type="NCBI Taxonomy" id="412755"/>
    <lineage>
        <taxon>unclassified sequences</taxon>
        <taxon>metagenomes</taxon>
        <taxon>ecological metagenomes</taxon>
    </lineage>
</organism>
<sequence length="68" mass="7002">LVAAKADGAQQLFQEATGGTDEGAALLVLVEARRLPQNTISASSGPSPGTARLRLRLRSQSGQTVILS</sequence>
<dbReference type="EMBL" id="BARS01044436">
    <property type="protein sequence ID" value="GAG36156.1"/>
    <property type="molecule type" value="Genomic_DNA"/>
</dbReference>
<evidence type="ECO:0000313" key="1">
    <source>
        <dbReference type="EMBL" id="GAG36156.1"/>
    </source>
</evidence>
<accession>X0YH55</accession>
<protein>
    <submittedName>
        <fullName evidence="1">Uncharacterized protein</fullName>
    </submittedName>
</protein>
<proteinExistence type="predicted"/>
<feature type="non-terminal residue" evidence="1">
    <location>
        <position position="1"/>
    </location>
</feature>
<comment type="caution">
    <text evidence="1">The sequence shown here is derived from an EMBL/GenBank/DDBJ whole genome shotgun (WGS) entry which is preliminary data.</text>
</comment>
<name>X0YH55_9ZZZZ</name>
<dbReference type="AlphaFoldDB" id="X0YH55"/>